<dbReference type="EMBL" id="JASNQZ010000012">
    <property type="protein sequence ID" value="KAL0948780.1"/>
    <property type="molecule type" value="Genomic_DNA"/>
</dbReference>
<dbReference type="Proteomes" id="UP001556367">
    <property type="component" value="Unassembled WGS sequence"/>
</dbReference>
<accession>A0ABR3J007</accession>
<evidence type="ECO:0000313" key="2">
    <source>
        <dbReference type="EMBL" id="KAL0948780.1"/>
    </source>
</evidence>
<protein>
    <submittedName>
        <fullName evidence="2">Uncharacterized protein</fullName>
    </submittedName>
</protein>
<organism evidence="2 3">
    <name type="scientific">Hohenbuehelia grisea</name>
    <dbReference type="NCBI Taxonomy" id="104357"/>
    <lineage>
        <taxon>Eukaryota</taxon>
        <taxon>Fungi</taxon>
        <taxon>Dikarya</taxon>
        <taxon>Basidiomycota</taxon>
        <taxon>Agaricomycotina</taxon>
        <taxon>Agaricomycetes</taxon>
        <taxon>Agaricomycetidae</taxon>
        <taxon>Agaricales</taxon>
        <taxon>Pleurotineae</taxon>
        <taxon>Pleurotaceae</taxon>
        <taxon>Hohenbuehelia</taxon>
    </lineage>
</organism>
<gene>
    <name evidence="2" type="ORF">HGRIS_008910</name>
</gene>
<keyword evidence="1" id="KW-0732">Signal</keyword>
<feature type="chain" id="PRO_5045283365" evidence="1">
    <location>
        <begin position="26"/>
        <end position="232"/>
    </location>
</feature>
<name>A0ABR3J007_9AGAR</name>
<proteinExistence type="predicted"/>
<reference evidence="3" key="1">
    <citation type="submission" date="2024-06" db="EMBL/GenBank/DDBJ databases">
        <title>Multi-omics analyses provide insights into the biosynthesis of the anticancer antibiotic pleurotin in Hohenbuehelia grisea.</title>
        <authorList>
            <person name="Weaver J.A."/>
            <person name="Alberti F."/>
        </authorList>
    </citation>
    <scope>NUCLEOTIDE SEQUENCE [LARGE SCALE GENOMIC DNA]</scope>
    <source>
        <strain evidence="3">T-177</strain>
    </source>
</reference>
<comment type="caution">
    <text evidence="2">The sequence shown here is derived from an EMBL/GenBank/DDBJ whole genome shotgun (WGS) entry which is preliminary data.</text>
</comment>
<evidence type="ECO:0000256" key="1">
    <source>
        <dbReference type="SAM" id="SignalP"/>
    </source>
</evidence>
<dbReference type="Gene3D" id="3.30.70.100">
    <property type="match status" value="1"/>
</dbReference>
<evidence type="ECO:0000313" key="3">
    <source>
        <dbReference type="Proteomes" id="UP001556367"/>
    </source>
</evidence>
<sequence>MLNIFLKASFFILGVLFLLAFSVEAFPLIPRDGSSTLVTLATFNASDAFLANQSIANGPLGALTLIEGGRSKIDTYYGIQIEDGKTGYVLAVFKGNHPTERAPNAVIKKLLAKLAKGDILVEHIKLNGDPTPVTAAPATEIISIDILPGHTLDDATALFNQLARRLNEITGKWGQPHWGPVIEDSTKVHFLLGWDSVEADNESLDDPELQEIFAQVLQIVSGFSRHADFTQH</sequence>
<feature type="signal peptide" evidence="1">
    <location>
        <begin position="1"/>
        <end position="25"/>
    </location>
</feature>
<keyword evidence="3" id="KW-1185">Reference proteome</keyword>